<dbReference type="InterPro" id="IPR029044">
    <property type="entry name" value="Nucleotide-diphossugar_trans"/>
</dbReference>
<proteinExistence type="predicted"/>
<accession>A0ABU1P1J6</accession>
<sequence length="131" mass="15037">MWIGLLCIFGCYGFSIVVLHLLLGTRKGTKKKPATILLVTKNNQNQIEWVIRSLFFFSRVKGNQVKATIIDEGSSDDTREIVERLSQTYALDLRFQTEYDAVDRFLSQHDEDPVVLVHLSNREELVKIPVV</sequence>
<evidence type="ECO:0000313" key="3">
    <source>
        <dbReference type="Proteomes" id="UP001267290"/>
    </source>
</evidence>
<evidence type="ECO:0000313" key="2">
    <source>
        <dbReference type="EMBL" id="MDR6553615.1"/>
    </source>
</evidence>
<comment type="caution">
    <text evidence="2">The sequence shown here is derived from an EMBL/GenBank/DDBJ whole genome shotgun (WGS) entry which is preliminary data.</text>
</comment>
<gene>
    <name evidence="2" type="ORF">J2736_004822</name>
</gene>
<feature type="transmembrane region" description="Helical" evidence="1">
    <location>
        <begin position="6"/>
        <end position="23"/>
    </location>
</feature>
<keyword evidence="1" id="KW-1133">Transmembrane helix</keyword>
<dbReference type="SUPFAM" id="SSF53448">
    <property type="entry name" value="Nucleotide-diphospho-sugar transferases"/>
    <property type="match status" value="1"/>
</dbReference>
<dbReference type="RefSeq" id="WP_310501078.1">
    <property type="nucleotide sequence ID" value="NZ_JAVDSB010000011.1"/>
</dbReference>
<keyword evidence="1" id="KW-0812">Transmembrane</keyword>
<evidence type="ECO:0008006" key="4">
    <source>
        <dbReference type="Google" id="ProtNLM"/>
    </source>
</evidence>
<dbReference type="EMBL" id="JAVDSB010000011">
    <property type="protein sequence ID" value="MDR6553615.1"/>
    <property type="molecule type" value="Genomic_DNA"/>
</dbReference>
<keyword evidence="3" id="KW-1185">Reference proteome</keyword>
<evidence type="ECO:0000256" key="1">
    <source>
        <dbReference type="SAM" id="Phobius"/>
    </source>
</evidence>
<protein>
    <recommendedName>
        <fullName evidence="4">Glycosyltransferase</fullName>
    </recommendedName>
</protein>
<organism evidence="2 3">
    <name type="scientific">Paenibacillus qinlingensis</name>
    <dbReference type="NCBI Taxonomy" id="1837343"/>
    <lineage>
        <taxon>Bacteria</taxon>
        <taxon>Bacillati</taxon>
        <taxon>Bacillota</taxon>
        <taxon>Bacilli</taxon>
        <taxon>Bacillales</taxon>
        <taxon>Paenibacillaceae</taxon>
        <taxon>Paenibacillus</taxon>
    </lineage>
</organism>
<keyword evidence="1" id="KW-0472">Membrane</keyword>
<dbReference type="Proteomes" id="UP001267290">
    <property type="component" value="Unassembled WGS sequence"/>
</dbReference>
<reference evidence="2 3" key="1">
    <citation type="submission" date="2023-07" db="EMBL/GenBank/DDBJ databases">
        <title>Sorghum-associated microbial communities from plants grown in Nebraska, USA.</title>
        <authorList>
            <person name="Schachtman D."/>
        </authorList>
    </citation>
    <scope>NUCLEOTIDE SEQUENCE [LARGE SCALE GENOMIC DNA]</scope>
    <source>
        <strain evidence="2 3">CC258</strain>
    </source>
</reference>
<name>A0ABU1P1J6_9BACL</name>